<proteinExistence type="predicted"/>
<dbReference type="Proteomes" id="UP000091857">
    <property type="component" value="Chromosome 18"/>
</dbReference>
<reference evidence="2" key="1">
    <citation type="journal article" date="2016" name="Nat. Biotechnol.">
        <title>Sequencing wild and cultivated cassava and related species reveals extensive interspecific hybridization and genetic diversity.</title>
        <authorList>
            <person name="Bredeson J.V."/>
            <person name="Lyons J.B."/>
            <person name="Prochnik S.E."/>
            <person name="Wu G.A."/>
            <person name="Ha C.M."/>
            <person name="Edsinger-Gonzales E."/>
            <person name="Grimwood J."/>
            <person name="Schmutz J."/>
            <person name="Rabbi I.Y."/>
            <person name="Egesi C."/>
            <person name="Nauluvula P."/>
            <person name="Lebot V."/>
            <person name="Ndunguru J."/>
            <person name="Mkamilo G."/>
            <person name="Bart R.S."/>
            <person name="Setter T.L."/>
            <person name="Gleadow R.M."/>
            <person name="Kulakow P."/>
            <person name="Ferguson M.E."/>
            <person name="Rounsley S."/>
            <person name="Rokhsar D.S."/>
        </authorList>
    </citation>
    <scope>NUCLEOTIDE SEQUENCE [LARGE SCALE GENOMIC DNA]</scope>
    <source>
        <strain evidence="2">cv. AM560-2</strain>
    </source>
</reference>
<gene>
    <name evidence="1" type="ORF">MANES_18G008101v8</name>
</gene>
<sequence length="42" mass="5104">MAGGCHCPFLTNWDQEHHPNFYARFHPNNRRIEVRKKLLLKQ</sequence>
<name>A0ACB7FXS3_MANES</name>
<keyword evidence="2" id="KW-1185">Reference proteome</keyword>
<dbReference type="EMBL" id="CM004404">
    <property type="protein sequence ID" value="KAG8632273.1"/>
    <property type="molecule type" value="Genomic_DNA"/>
</dbReference>
<accession>A0ACB7FXS3</accession>
<evidence type="ECO:0000313" key="1">
    <source>
        <dbReference type="EMBL" id="KAG8632273.1"/>
    </source>
</evidence>
<comment type="caution">
    <text evidence="1">The sequence shown here is derived from an EMBL/GenBank/DDBJ whole genome shotgun (WGS) entry which is preliminary data.</text>
</comment>
<protein>
    <submittedName>
        <fullName evidence="1">Uncharacterized protein</fullName>
    </submittedName>
</protein>
<evidence type="ECO:0000313" key="2">
    <source>
        <dbReference type="Proteomes" id="UP000091857"/>
    </source>
</evidence>
<organism evidence="1 2">
    <name type="scientific">Manihot esculenta</name>
    <name type="common">Cassava</name>
    <name type="synonym">Jatropha manihot</name>
    <dbReference type="NCBI Taxonomy" id="3983"/>
    <lineage>
        <taxon>Eukaryota</taxon>
        <taxon>Viridiplantae</taxon>
        <taxon>Streptophyta</taxon>
        <taxon>Embryophyta</taxon>
        <taxon>Tracheophyta</taxon>
        <taxon>Spermatophyta</taxon>
        <taxon>Magnoliopsida</taxon>
        <taxon>eudicotyledons</taxon>
        <taxon>Gunneridae</taxon>
        <taxon>Pentapetalae</taxon>
        <taxon>rosids</taxon>
        <taxon>fabids</taxon>
        <taxon>Malpighiales</taxon>
        <taxon>Euphorbiaceae</taxon>
        <taxon>Crotonoideae</taxon>
        <taxon>Manihoteae</taxon>
        <taxon>Manihot</taxon>
    </lineage>
</organism>